<dbReference type="Proteomes" id="UP000249165">
    <property type="component" value="Unassembled WGS sequence"/>
</dbReference>
<dbReference type="PROSITE" id="PS51186">
    <property type="entry name" value="GNAT"/>
    <property type="match status" value="1"/>
</dbReference>
<accession>A0A327YMP2</accession>
<organism evidence="4 5">
    <name type="scientific">Salipiger aestuarii</name>
    <dbReference type="NCBI Taxonomy" id="568098"/>
    <lineage>
        <taxon>Bacteria</taxon>
        <taxon>Pseudomonadati</taxon>
        <taxon>Pseudomonadota</taxon>
        <taxon>Alphaproteobacteria</taxon>
        <taxon>Rhodobacterales</taxon>
        <taxon>Roseobacteraceae</taxon>
        <taxon>Salipiger</taxon>
    </lineage>
</organism>
<proteinExistence type="predicted"/>
<gene>
    <name evidence="4" type="ORF">ATI53_1004157</name>
</gene>
<feature type="domain" description="N-acetyltransferase" evidence="3">
    <location>
        <begin position="3"/>
        <end position="151"/>
    </location>
</feature>
<evidence type="ECO:0000259" key="3">
    <source>
        <dbReference type="PROSITE" id="PS51186"/>
    </source>
</evidence>
<reference evidence="4 5" key="1">
    <citation type="submission" date="2018-06" db="EMBL/GenBank/DDBJ databases">
        <title>Genomic Encyclopedia of Archaeal and Bacterial Type Strains, Phase II (KMG-II): from individual species to whole genera.</title>
        <authorList>
            <person name="Goeker M."/>
        </authorList>
    </citation>
    <scope>NUCLEOTIDE SEQUENCE [LARGE SCALE GENOMIC DNA]</scope>
    <source>
        <strain evidence="4 5">DSM 22011</strain>
    </source>
</reference>
<dbReference type="RefSeq" id="WP_111549784.1">
    <property type="nucleotide sequence ID" value="NZ_LIGK01000003.1"/>
</dbReference>
<dbReference type="EMBL" id="QLMG01000004">
    <property type="protein sequence ID" value="RAK21557.1"/>
    <property type="molecule type" value="Genomic_DNA"/>
</dbReference>
<keyword evidence="2" id="KW-0012">Acyltransferase</keyword>
<evidence type="ECO:0000313" key="5">
    <source>
        <dbReference type="Proteomes" id="UP000249165"/>
    </source>
</evidence>
<dbReference type="Pfam" id="PF00583">
    <property type="entry name" value="Acetyltransf_1"/>
    <property type="match status" value="1"/>
</dbReference>
<keyword evidence="1 4" id="KW-0808">Transferase</keyword>
<dbReference type="GO" id="GO:0016747">
    <property type="term" value="F:acyltransferase activity, transferring groups other than amino-acyl groups"/>
    <property type="evidence" value="ECO:0007669"/>
    <property type="project" value="InterPro"/>
</dbReference>
<dbReference type="AlphaFoldDB" id="A0A327YMP2"/>
<evidence type="ECO:0000256" key="1">
    <source>
        <dbReference type="ARBA" id="ARBA00022679"/>
    </source>
</evidence>
<keyword evidence="5" id="KW-1185">Reference proteome</keyword>
<dbReference type="InterPro" id="IPR000182">
    <property type="entry name" value="GNAT_dom"/>
</dbReference>
<evidence type="ECO:0000256" key="2">
    <source>
        <dbReference type="ARBA" id="ARBA00023315"/>
    </source>
</evidence>
<dbReference type="InterPro" id="IPR050832">
    <property type="entry name" value="Bact_Acetyltransf"/>
</dbReference>
<dbReference type="InterPro" id="IPR016181">
    <property type="entry name" value="Acyl_CoA_acyltransferase"/>
</dbReference>
<dbReference type="SUPFAM" id="SSF55729">
    <property type="entry name" value="Acyl-CoA N-acyltransferases (Nat)"/>
    <property type="match status" value="1"/>
</dbReference>
<protein>
    <submittedName>
        <fullName evidence="4">Putative acetyltransferase</fullName>
    </submittedName>
</protein>
<comment type="caution">
    <text evidence="4">The sequence shown here is derived from an EMBL/GenBank/DDBJ whole genome shotgun (WGS) entry which is preliminary data.</text>
</comment>
<evidence type="ECO:0000313" key="4">
    <source>
        <dbReference type="EMBL" id="RAK21557.1"/>
    </source>
</evidence>
<dbReference type="Gene3D" id="3.40.630.30">
    <property type="match status" value="1"/>
</dbReference>
<dbReference type="OrthoDB" id="9803233at2"/>
<name>A0A327YMP2_9RHOB</name>
<dbReference type="PANTHER" id="PTHR43877">
    <property type="entry name" value="AMINOALKYLPHOSPHONATE N-ACETYLTRANSFERASE-RELATED-RELATED"/>
    <property type="match status" value="1"/>
</dbReference>
<sequence length="157" mass="16945">MPLSIKPVSPRDPRAIALLSESHALMESLFPPDENTCLDSDALCADGITFYGAEEDGELLGCAALARRDGYGEVKSMFVAPVARGIGVARRLLAHLETEAKAEGLTLLRLETGNKLAAAVSLYERHGYIRRPPFGAYRSNGSSLFYEKTVCATVQEA</sequence>
<dbReference type="CDD" id="cd04301">
    <property type="entry name" value="NAT_SF"/>
    <property type="match status" value="1"/>
</dbReference>
<dbReference type="PANTHER" id="PTHR43877:SF5">
    <property type="entry name" value="BLL8307 PROTEIN"/>
    <property type="match status" value="1"/>
</dbReference>